<evidence type="ECO:0000256" key="3">
    <source>
        <dbReference type="ARBA" id="ARBA00022989"/>
    </source>
</evidence>
<keyword evidence="4" id="KW-0472">Membrane</keyword>
<sequence>MCFHYTNRYGILKTVPSMLLKDSLQPHGTFWFFSVMTLFRLLWTGLLLPETAGRSLEETNVLFS</sequence>
<reference evidence="5" key="1">
    <citation type="submission" date="2021-07" db="EMBL/GenBank/DDBJ databases">
        <authorList>
            <person name="Branca A.L. A."/>
        </authorList>
    </citation>
    <scope>NUCLEOTIDE SEQUENCE</scope>
</reference>
<dbReference type="GO" id="GO:0022857">
    <property type="term" value="F:transmembrane transporter activity"/>
    <property type="evidence" value="ECO:0007669"/>
    <property type="project" value="InterPro"/>
</dbReference>
<dbReference type="OrthoDB" id="6509908at2759"/>
<dbReference type="Pfam" id="PF00083">
    <property type="entry name" value="Sugar_tr"/>
    <property type="match status" value="1"/>
</dbReference>
<dbReference type="AlphaFoldDB" id="A0A9W4HRF4"/>
<evidence type="ECO:0000256" key="2">
    <source>
        <dbReference type="ARBA" id="ARBA00022692"/>
    </source>
</evidence>
<evidence type="ECO:0000256" key="4">
    <source>
        <dbReference type="ARBA" id="ARBA00023136"/>
    </source>
</evidence>
<dbReference type="EMBL" id="CAJVNV010000198">
    <property type="protein sequence ID" value="CAG8103111.1"/>
    <property type="molecule type" value="Genomic_DNA"/>
</dbReference>
<dbReference type="Gene3D" id="1.20.1250.20">
    <property type="entry name" value="MFS general substrate transporter like domains"/>
    <property type="match status" value="1"/>
</dbReference>
<gene>
    <name evidence="5" type="ORF">PNAL_LOCUS4751</name>
</gene>
<dbReference type="InterPro" id="IPR036259">
    <property type="entry name" value="MFS_trans_sf"/>
</dbReference>
<dbReference type="InterPro" id="IPR005828">
    <property type="entry name" value="MFS_sugar_transport-like"/>
</dbReference>
<comment type="caution">
    <text evidence="5">The sequence shown here is derived from an EMBL/GenBank/DDBJ whole genome shotgun (WGS) entry which is preliminary data.</text>
</comment>
<dbReference type="GO" id="GO:0016020">
    <property type="term" value="C:membrane"/>
    <property type="evidence" value="ECO:0007669"/>
    <property type="project" value="UniProtKB-SubCell"/>
</dbReference>
<keyword evidence="2" id="KW-0812">Transmembrane</keyword>
<keyword evidence="3" id="KW-1133">Transmembrane helix</keyword>
<name>A0A9W4HRF4_PENNA</name>
<protein>
    <submittedName>
        <fullName evidence="5">Uncharacterized protein</fullName>
    </submittedName>
</protein>
<accession>A0A9W4HRF4</accession>
<dbReference type="Proteomes" id="UP001153461">
    <property type="component" value="Unassembled WGS sequence"/>
</dbReference>
<proteinExistence type="predicted"/>
<organism evidence="5 6">
    <name type="scientific">Penicillium nalgiovense</name>
    <dbReference type="NCBI Taxonomy" id="60175"/>
    <lineage>
        <taxon>Eukaryota</taxon>
        <taxon>Fungi</taxon>
        <taxon>Dikarya</taxon>
        <taxon>Ascomycota</taxon>
        <taxon>Pezizomycotina</taxon>
        <taxon>Eurotiomycetes</taxon>
        <taxon>Eurotiomycetidae</taxon>
        <taxon>Eurotiales</taxon>
        <taxon>Aspergillaceae</taxon>
        <taxon>Penicillium</taxon>
    </lineage>
</organism>
<evidence type="ECO:0000256" key="1">
    <source>
        <dbReference type="ARBA" id="ARBA00004370"/>
    </source>
</evidence>
<comment type="subcellular location">
    <subcellularLocation>
        <location evidence="1">Membrane</location>
    </subcellularLocation>
</comment>
<evidence type="ECO:0000313" key="6">
    <source>
        <dbReference type="Proteomes" id="UP001153461"/>
    </source>
</evidence>
<evidence type="ECO:0000313" key="5">
    <source>
        <dbReference type="EMBL" id="CAG8103111.1"/>
    </source>
</evidence>